<sequence>MPGGFRLGVSPGMVRHEGTQSVLWGAKVLEQLAGDGHVTNLARYIKTGEVTAKGTGE</sequence>
<dbReference type="AlphaFoldDB" id="A0A918J9L8"/>
<dbReference type="EMBL" id="BMUE01000008">
    <property type="protein sequence ID" value="GGW58397.1"/>
    <property type="molecule type" value="Genomic_DNA"/>
</dbReference>
<protein>
    <submittedName>
        <fullName evidence="1">Uncharacterized protein</fullName>
    </submittedName>
</protein>
<proteinExistence type="predicted"/>
<reference evidence="1" key="1">
    <citation type="journal article" date="2014" name="Int. J. Syst. Evol. Microbiol.">
        <title>Complete genome sequence of Corynebacterium casei LMG S-19264T (=DSM 44701T), isolated from a smear-ripened cheese.</title>
        <authorList>
            <consortium name="US DOE Joint Genome Institute (JGI-PGF)"/>
            <person name="Walter F."/>
            <person name="Albersmeier A."/>
            <person name="Kalinowski J."/>
            <person name="Ruckert C."/>
        </authorList>
    </citation>
    <scope>NUCLEOTIDE SEQUENCE</scope>
    <source>
        <strain evidence="1">JCM 4490</strain>
    </source>
</reference>
<accession>A0A918J9L8</accession>
<gene>
    <name evidence="1" type="ORF">GCM10010503_39320</name>
</gene>
<organism evidence="1 2">
    <name type="scientific">Streptomyces lucensis JCM 4490</name>
    <dbReference type="NCBI Taxonomy" id="1306176"/>
    <lineage>
        <taxon>Bacteria</taxon>
        <taxon>Bacillati</taxon>
        <taxon>Actinomycetota</taxon>
        <taxon>Actinomycetes</taxon>
        <taxon>Kitasatosporales</taxon>
        <taxon>Streptomycetaceae</taxon>
        <taxon>Streptomyces</taxon>
    </lineage>
</organism>
<name>A0A918J9L8_9ACTN</name>
<reference evidence="1" key="2">
    <citation type="submission" date="2020-09" db="EMBL/GenBank/DDBJ databases">
        <authorList>
            <person name="Sun Q."/>
            <person name="Ohkuma M."/>
        </authorList>
    </citation>
    <scope>NUCLEOTIDE SEQUENCE</scope>
    <source>
        <strain evidence="1">JCM 4490</strain>
    </source>
</reference>
<evidence type="ECO:0000313" key="1">
    <source>
        <dbReference type="EMBL" id="GGW58397.1"/>
    </source>
</evidence>
<dbReference type="Proteomes" id="UP000620224">
    <property type="component" value="Unassembled WGS sequence"/>
</dbReference>
<comment type="caution">
    <text evidence="1">The sequence shown here is derived from an EMBL/GenBank/DDBJ whole genome shotgun (WGS) entry which is preliminary data.</text>
</comment>
<keyword evidence="2" id="KW-1185">Reference proteome</keyword>
<evidence type="ECO:0000313" key="2">
    <source>
        <dbReference type="Proteomes" id="UP000620224"/>
    </source>
</evidence>